<dbReference type="AlphaFoldDB" id="A0A4R6S8N3"/>
<proteinExistence type="predicted"/>
<gene>
    <name evidence="1" type="ORF">EV186_104192</name>
</gene>
<keyword evidence="2" id="KW-1185">Reference proteome</keyword>
<evidence type="ECO:0000313" key="1">
    <source>
        <dbReference type="EMBL" id="TDP96210.1"/>
    </source>
</evidence>
<reference evidence="1 2" key="1">
    <citation type="submission" date="2019-03" db="EMBL/GenBank/DDBJ databases">
        <title>Genomic Encyclopedia of Type Strains, Phase IV (KMG-IV): sequencing the most valuable type-strain genomes for metagenomic binning, comparative biology and taxonomic classification.</title>
        <authorList>
            <person name="Goeker M."/>
        </authorList>
    </citation>
    <scope>NUCLEOTIDE SEQUENCE [LARGE SCALE GENOMIC DNA]</scope>
    <source>
        <strain evidence="1 2">DSM 45361</strain>
    </source>
</reference>
<dbReference type="Proteomes" id="UP000295444">
    <property type="component" value="Unassembled WGS sequence"/>
</dbReference>
<protein>
    <submittedName>
        <fullName evidence="1">Uncharacterized protein</fullName>
    </submittedName>
</protein>
<accession>A0A4R6S8N3</accession>
<evidence type="ECO:0000313" key="2">
    <source>
        <dbReference type="Proteomes" id="UP000295444"/>
    </source>
</evidence>
<dbReference type="EMBL" id="SNXZ01000004">
    <property type="protein sequence ID" value="TDP96210.1"/>
    <property type="molecule type" value="Genomic_DNA"/>
</dbReference>
<name>A0A4R6S8N3_LABRH</name>
<organism evidence="1 2">
    <name type="scientific">Labedaea rhizosphaerae</name>
    <dbReference type="NCBI Taxonomy" id="598644"/>
    <lineage>
        <taxon>Bacteria</taxon>
        <taxon>Bacillati</taxon>
        <taxon>Actinomycetota</taxon>
        <taxon>Actinomycetes</taxon>
        <taxon>Pseudonocardiales</taxon>
        <taxon>Pseudonocardiaceae</taxon>
        <taxon>Labedaea</taxon>
    </lineage>
</organism>
<sequence>MSPPTTGAGEGVVRVWPVATYTRTVHPTPPPVSFAAGLYWRRSKINGAKCVPAILALDGGRLRLSSADEVAFEAPCDEVEAHFTFLATMRLTVNGQAFDLVGKGANLSPKFTAEQLAELESLRAHAANQDTLGPNLAATASPTSLLDAAFDAQAMAANIKPWRTVLPAAGVRVS</sequence>
<comment type="caution">
    <text evidence="1">The sequence shown here is derived from an EMBL/GenBank/DDBJ whole genome shotgun (WGS) entry which is preliminary data.</text>
</comment>